<dbReference type="GO" id="GO:0008157">
    <property type="term" value="F:protein phosphatase 1 binding"/>
    <property type="evidence" value="ECO:0007669"/>
    <property type="project" value="TreeGrafter"/>
</dbReference>
<keyword evidence="2" id="KW-0472">Membrane</keyword>
<dbReference type="InterPro" id="IPR005036">
    <property type="entry name" value="CBM21_dom"/>
</dbReference>
<dbReference type="InParanoid" id="A0A6P5JDH1"/>
<feature type="compositionally biased region" description="Acidic residues" evidence="1">
    <location>
        <begin position="82"/>
        <end position="102"/>
    </location>
</feature>
<dbReference type="PANTHER" id="PTHR12307:SF40">
    <property type="entry name" value="PROTEIN PHOSPHATASE 1 REGULATORY SUBUNIT 3F"/>
    <property type="match status" value="1"/>
</dbReference>
<dbReference type="GeneID" id="110201074"/>
<feature type="compositionally biased region" description="Acidic residues" evidence="1">
    <location>
        <begin position="538"/>
        <end position="548"/>
    </location>
</feature>
<feature type="region of interest" description="Disordered" evidence="1">
    <location>
        <begin position="524"/>
        <end position="560"/>
    </location>
</feature>
<evidence type="ECO:0000313" key="5">
    <source>
        <dbReference type="RefSeq" id="XP_020832210.1"/>
    </source>
</evidence>
<dbReference type="Gene3D" id="2.60.40.2440">
    <property type="entry name" value="Carbohydrate binding type-21 domain"/>
    <property type="match status" value="1"/>
</dbReference>
<dbReference type="InterPro" id="IPR050782">
    <property type="entry name" value="PP1_regulatory_subunit_3"/>
</dbReference>
<dbReference type="RefSeq" id="XP_020832210.1">
    <property type="nucleotide sequence ID" value="XM_020976551.1"/>
</dbReference>
<sequence>MARAAPWGEPAEPGPPPATRATEELGGPGLGMGMGPGPGPGPGRRPSGGPRRVLFADEALGLPLAQLRRYQPWGCTGLGGGPDDDEEDDDDDHDDGADDESPAELGLSGSPPGAGPGPPFYLLPGFVLPPAPGRLERLRGSMVELEDLLPPEDPGAPGRAPVLRGLIRVLNLSYHKAVHVRATHDGWLTFRDHPAHYVPGGSSSPEDGGQTDRFAFQLPFEPASVGAQVQDGARIDFVVRYQTPEATYWANNQGKNYTVVLKETSAARTKGLGLPGPPVPPAAAKHLLWEVETKQLKSCMKPVRHRQTEEEFRRENVHEPVSSKECPDAGDRGSGSILVTPLPFQPGSQIIQVSDVMVASSPENKGSHLYLPETVLEYPQSPAIEIHPSVLSLGPDQGGALGVPLLGAEEEVLSDLASPLGEWPSEGHPGKSTDLFGSDEAQNEDAVDLELEQLYLTHLSRLRAAEVADGDLAGIPITDPDQDLFLKWMGPERALNSSLAEEITLHYAMQSVQGLMELLEDAKEGGDEVEELGVSSGAEEEEEEESGEGDTLKESPPGIVTGMWLAGQHPGFVLVKDGLSQDPEEEEILRSGHSRSWAAPERKPADTEKECDQISAIKAEGLSSCFQEGSDLLPNSIPVQKPSGIAQGGGLWEFPGQLQRALSQSLCVLGLLVFLPIVWNACMAFMGLAFYLSLAWFS</sequence>
<keyword evidence="2" id="KW-0812">Transmembrane</keyword>
<dbReference type="AlphaFoldDB" id="A0A6P5JDH1"/>
<dbReference type="PROSITE" id="PS51159">
    <property type="entry name" value="CBM21"/>
    <property type="match status" value="1"/>
</dbReference>
<proteinExistence type="predicted"/>
<dbReference type="GO" id="GO:2001069">
    <property type="term" value="F:glycogen binding"/>
    <property type="evidence" value="ECO:0007669"/>
    <property type="project" value="TreeGrafter"/>
</dbReference>
<dbReference type="PANTHER" id="PTHR12307">
    <property type="entry name" value="PROTEIN PHOSPHATASE 1 REGULATORY SUBUNIT"/>
    <property type="match status" value="1"/>
</dbReference>
<dbReference type="InterPro" id="IPR038175">
    <property type="entry name" value="CBM21_dom_sf"/>
</dbReference>
<feature type="compositionally biased region" description="Gly residues" evidence="1">
    <location>
        <begin position="26"/>
        <end position="36"/>
    </location>
</feature>
<dbReference type="GO" id="GO:0000164">
    <property type="term" value="C:protein phosphatase type 1 complex"/>
    <property type="evidence" value="ECO:0007669"/>
    <property type="project" value="TreeGrafter"/>
</dbReference>
<feature type="domain" description="CBM21" evidence="3">
    <location>
        <begin position="135"/>
        <end position="260"/>
    </location>
</feature>
<organism evidence="4 5">
    <name type="scientific">Phascolarctos cinereus</name>
    <name type="common">Koala</name>
    <dbReference type="NCBI Taxonomy" id="38626"/>
    <lineage>
        <taxon>Eukaryota</taxon>
        <taxon>Metazoa</taxon>
        <taxon>Chordata</taxon>
        <taxon>Craniata</taxon>
        <taxon>Vertebrata</taxon>
        <taxon>Euteleostomi</taxon>
        <taxon>Mammalia</taxon>
        <taxon>Metatheria</taxon>
        <taxon>Diprotodontia</taxon>
        <taxon>Phascolarctidae</taxon>
        <taxon>Phascolarctos</taxon>
    </lineage>
</organism>
<feature type="region of interest" description="Disordered" evidence="1">
    <location>
        <begin position="583"/>
        <end position="608"/>
    </location>
</feature>
<keyword evidence="4" id="KW-1185">Reference proteome</keyword>
<dbReference type="GO" id="GO:0005979">
    <property type="term" value="P:regulation of glycogen biosynthetic process"/>
    <property type="evidence" value="ECO:0007669"/>
    <property type="project" value="TreeGrafter"/>
</dbReference>
<protein>
    <submittedName>
        <fullName evidence="5">Protein phosphatase 1 regulatory subunit 3F</fullName>
    </submittedName>
</protein>
<evidence type="ECO:0000256" key="2">
    <source>
        <dbReference type="SAM" id="Phobius"/>
    </source>
</evidence>
<feature type="region of interest" description="Disordered" evidence="1">
    <location>
        <begin position="310"/>
        <end position="331"/>
    </location>
</feature>
<feature type="compositionally biased region" description="Low complexity" evidence="1">
    <location>
        <begin position="1"/>
        <end position="11"/>
    </location>
</feature>
<dbReference type="KEGG" id="pcw:110201074"/>
<evidence type="ECO:0000313" key="4">
    <source>
        <dbReference type="Proteomes" id="UP000515140"/>
    </source>
</evidence>
<name>A0A6P5JDH1_PHACI</name>
<dbReference type="FunCoup" id="A0A6P5JDH1">
    <property type="interactions" value="320"/>
</dbReference>
<gene>
    <name evidence="5" type="primary">PPP1R3F</name>
</gene>
<evidence type="ECO:0000256" key="1">
    <source>
        <dbReference type="SAM" id="MobiDB-lite"/>
    </source>
</evidence>
<dbReference type="OMA" id="NMDDNTP"/>
<accession>A0A6P5JDH1</accession>
<dbReference type="Pfam" id="PF03370">
    <property type="entry name" value="CBM_21"/>
    <property type="match status" value="1"/>
</dbReference>
<keyword evidence="2" id="KW-1133">Transmembrane helix</keyword>
<dbReference type="CTD" id="89801"/>
<reference evidence="5" key="1">
    <citation type="submission" date="2025-08" db="UniProtKB">
        <authorList>
            <consortium name="RefSeq"/>
        </authorList>
    </citation>
    <scope>IDENTIFICATION</scope>
    <source>
        <tissue evidence="5">Spleen</tissue>
    </source>
</reference>
<feature type="transmembrane region" description="Helical" evidence="2">
    <location>
        <begin position="668"/>
        <end position="697"/>
    </location>
</feature>
<feature type="region of interest" description="Disordered" evidence="1">
    <location>
        <begin position="1"/>
        <end position="118"/>
    </location>
</feature>
<dbReference type="Proteomes" id="UP000515140">
    <property type="component" value="Unplaced"/>
</dbReference>
<evidence type="ECO:0000259" key="3">
    <source>
        <dbReference type="PROSITE" id="PS51159"/>
    </source>
</evidence>